<reference evidence="4 5" key="1">
    <citation type="submission" date="2021-12" db="EMBL/GenBank/DDBJ databases">
        <title>Genome sequence of Acetobacter sicerae DmPark20a_162.</title>
        <authorList>
            <person name="Chaston J.M."/>
        </authorList>
    </citation>
    <scope>NUCLEOTIDE SEQUENCE [LARGE SCALE GENOMIC DNA]</scope>
    <source>
        <strain evidence="4 5">DmPark20a_162</strain>
    </source>
</reference>
<dbReference type="Gene3D" id="2.40.30.170">
    <property type="match status" value="1"/>
</dbReference>
<dbReference type="InterPro" id="IPR006143">
    <property type="entry name" value="RND_pump_MFP"/>
</dbReference>
<evidence type="ECO:0000259" key="3">
    <source>
        <dbReference type="Pfam" id="PF25973"/>
    </source>
</evidence>
<keyword evidence="5" id="KW-1185">Reference proteome</keyword>
<dbReference type="NCBIfam" id="TIGR01730">
    <property type="entry name" value="RND_mfp"/>
    <property type="match status" value="1"/>
</dbReference>
<protein>
    <submittedName>
        <fullName evidence="4">Efflux RND transporter periplasmic adaptor subunit</fullName>
    </submittedName>
</protein>
<accession>A0ABS8VY50</accession>
<dbReference type="Pfam" id="PF25967">
    <property type="entry name" value="RND-MFP_C"/>
    <property type="match status" value="1"/>
</dbReference>
<dbReference type="PANTHER" id="PTHR30469:SF38">
    <property type="entry name" value="HLYD FAMILY SECRETION PROTEIN"/>
    <property type="match status" value="1"/>
</dbReference>
<feature type="domain" description="Multidrug resistance protein MdtA-like C-terminal permuted SH3" evidence="2">
    <location>
        <begin position="274"/>
        <end position="331"/>
    </location>
</feature>
<dbReference type="Proteomes" id="UP001521074">
    <property type="component" value="Unassembled WGS sequence"/>
</dbReference>
<name>A0ABS8VY50_9PROT</name>
<dbReference type="RefSeq" id="WP_232877670.1">
    <property type="nucleotide sequence ID" value="NZ_JAJSOJ010000026.1"/>
</dbReference>
<dbReference type="InterPro" id="IPR058627">
    <property type="entry name" value="MdtA-like_C"/>
</dbReference>
<proteinExistence type="inferred from homology"/>
<comment type="caution">
    <text evidence="4">The sequence shown here is derived from an EMBL/GenBank/DDBJ whole genome shotgun (WGS) entry which is preliminary data.</text>
</comment>
<gene>
    <name evidence="4" type="ORF">LWC05_09095</name>
</gene>
<dbReference type="PANTHER" id="PTHR30469">
    <property type="entry name" value="MULTIDRUG RESISTANCE PROTEIN MDTA"/>
    <property type="match status" value="1"/>
</dbReference>
<dbReference type="Gene3D" id="2.40.50.100">
    <property type="match status" value="1"/>
</dbReference>
<feature type="domain" description="CzcB-like barrel-sandwich hybrid" evidence="3">
    <location>
        <begin position="45"/>
        <end position="185"/>
    </location>
</feature>
<comment type="similarity">
    <text evidence="1">Belongs to the membrane fusion protein (MFP) (TC 8.A.1) family.</text>
</comment>
<dbReference type="SUPFAM" id="SSF111369">
    <property type="entry name" value="HlyD-like secretion proteins"/>
    <property type="match status" value="1"/>
</dbReference>
<evidence type="ECO:0000259" key="2">
    <source>
        <dbReference type="Pfam" id="PF25967"/>
    </source>
</evidence>
<organism evidence="4 5">
    <name type="scientific">Acetobacter sicerae</name>
    <dbReference type="NCBI Taxonomy" id="85325"/>
    <lineage>
        <taxon>Bacteria</taxon>
        <taxon>Pseudomonadati</taxon>
        <taxon>Pseudomonadota</taxon>
        <taxon>Alphaproteobacteria</taxon>
        <taxon>Acetobacterales</taxon>
        <taxon>Acetobacteraceae</taxon>
        <taxon>Acetobacter</taxon>
    </lineage>
</organism>
<sequence>MVVTLSACHKKAPPPEIRPVRSFVVHPSADGNAEFLTGQIAPHRIVSLSFRLPGKIVERTVATGDQVRAGQVLARLDDAEVRQTLRAAIADAQAAKASLAQATPLQKRATALLPDRAISRNDYDEAVLRYRTAQQAVQSTAARERIAREELDHTRLEANADGVITERLAEVGEVIAAGQPILRMAEAAGRDAQFDVSGDLLRSGLTVGTMMTICLDANRHICTDGTLYELAPDADPLTRTYRAKVLLQAPPTAMTLGSVAVGRLAAAGASDIHLPPSALTAQDGKTAVWVIVPDTMTVTLRPVEISRYSADDVTVVSGLKAGDRVVTAGVQALYPNQKISLLDDADVRP</sequence>
<evidence type="ECO:0000313" key="4">
    <source>
        <dbReference type="EMBL" id="MCE0744035.1"/>
    </source>
</evidence>
<dbReference type="Gene3D" id="2.40.420.20">
    <property type="match status" value="1"/>
</dbReference>
<dbReference type="EMBL" id="JAJSOJ010000026">
    <property type="protein sequence ID" value="MCE0744035.1"/>
    <property type="molecule type" value="Genomic_DNA"/>
</dbReference>
<dbReference type="Gene3D" id="1.10.287.470">
    <property type="entry name" value="Helix hairpin bin"/>
    <property type="match status" value="1"/>
</dbReference>
<dbReference type="InterPro" id="IPR058647">
    <property type="entry name" value="BSH_CzcB-like"/>
</dbReference>
<evidence type="ECO:0000256" key="1">
    <source>
        <dbReference type="ARBA" id="ARBA00009477"/>
    </source>
</evidence>
<evidence type="ECO:0000313" key="5">
    <source>
        <dbReference type="Proteomes" id="UP001521074"/>
    </source>
</evidence>
<dbReference type="Pfam" id="PF25973">
    <property type="entry name" value="BSH_CzcB"/>
    <property type="match status" value="1"/>
</dbReference>